<dbReference type="RefSeq" id="WP_141921856.1">
    <property type="nucleotide sequence ID" value="NZ_VFQC01000001.1"/>
</dbReference>
<gene>
    <name evidence="2" type="ORF">FHX37_0507</name>
</gene>
<dbReference type="AlphaFoldDB" id="A0A543NFL8"/>
<comment type="caution">
    <text evidence="2">The sequence shown here is derived from an EMBL/GenBank/DDBJ whole genome shotgun (WGS) entry which is preliminary data.</text>
</comment>
<evidence type="ECO:0000313" key="3">
    <source>
        <dbReference type="Proteomes" id="UP000317422"/>
    </source>
</evidence>
<keyword evidence="1" id="KW-0472">Membrane</keyword>
<accession>A0A543NFL8</accession>
<reference evidence="2 3" key="1">
    <citation type="submission" date="2019-06" db="EMBL/GenBank/DDBJ databases">
        <title>Sequencing the genomes of 1000 actinobacteria strains.</title>
        <authorList>
            <person name="Klenk H.-P."/>
        </authorList>
    </citation>
    <scope>NUCLEOTIDE SEQUENCE [LARGE SCALE GENOMIC DNA]</scope>
    <source>
        <strain evidence="2 3">DSM 45015</strain>
    </source>
</reference>
<evidence type="ECO:0000313" key="2">
    <source>
        <dbReference type="EMBL" id="TQN30625.1"/>
    </source>
</evidence>
<name>A0A543NFL8_9ACTN</name>
<keyword evidence="3" id="KW-1185">Reference proteome</keyword>
<organism evidence="2 3">
    <name type="scientific">Haloactinospora alba</name>
    <dbReference type="NCBI Taxonomy" id="405555"/>
    <lineage>
        <taxon>Bacteria</taxon>
        <taxon>Bacillati</taxon>
        <taxon>Actinomycetota</taxon>
        <taxon>Actinomycetes</taxon>
        <taxon>Streptosporangiales</taxon>
        <taxon>Nocardiopsidaceae</taxon>
        <taxon>Haloactinospora</taxon>
    </lineage>
</organism>
<evidence type="ECO:0000256" key="1">
    <source>
        <dbReference type="SAM" id="Phobius"/>
    </source>
</evidence>
<keyword evidence="1" id="KW-0812">Transmembrane</keyword>
<proteinExistence type="predicted"/>
<keyword evidence="1" id="KW-1133">Transmembrane helix</keyword>
<dbReference type="OrthoDB" id="9970970at2"/>
<dbReference type="Proteomes" id="UP000317422">
    <property type="component" value="Unassembled WGS sequence"/>
</dbReference>
<protein>
    <submittedName>
        <fullName evidence="2">Uncharacterized protein</fullName>
    </submittedName>
</protein>
<sequence>MPDDRETRDLLVEIRTRLDVALTKQEDHESRIRDLYQRIATCVTGEDLRIQRRQVIAMATVCVTVVGGVVGLVTALT</sequence>
<dbReference type="EMBL" id="VFQC01000001">
    <property type="protein sequence ID" value="TQN30625.1"/>
    <property type="molecule type" value="Genomic_DNA"/>
</dbReference>
<feature type="transmembrane region" description="Helical" evidence="1">
    <location>
        <begin position="55"/>
        <end position="76"/>
    </location>
</feature>